<geneLocation type="chloroplast" evidence="1"/>
<keyword evidence="1" id="KW-0934">Plastid</keyword>
<sequence length="63" mass="7210">MCLKSNVNSSRSHGFLSVIRMTSSMQRELTLQQLVEKNILGQLKFIKPDHQSTNPYSTLKMTI</sequence>
<dbReference type="GeneID" id="1496900"/>
<organism evidence="1">
    <name type="scientific">Nephroselmis olivacea</name>
    <name type="common">Green alga</name>
    <dbReference type="NCBI Taxonomy" id="31312"/>
    <lineage>
        <taxon>Eukaryota</taxon>
        <taxon>Viridiplantae</taxon>
        <taxon>Chlorophyta</taxon>
        <taxon>Nephroselmidophyceae</taxon>
        <taxon>Nephroselmidales</taxon>
        <taxon>Nephroselmidaceae</taxon>
        <taxon>Nephroselmis</taxon>
    </lineage>
</organism>
<evidence type="ECO:0000313" key="1">
    <source>
        <dbReference type="EMBL" id="AAD54913.1"/>
    </source>
</evidence>
<dbReference type="EMBL" id="AF137379">
    <property type="protein sequence ID" value="AAD54913.1"/>
    <property type="molecule type" value="Genomic_DNA"/>
</dbReference>
<dbReference type="RefSeq" id="NP_050905.1">
    <property type="nucleotide sequence ID" value="NC_000927.1"/>
</dbReference>
<name>Q9T3L4_NEPOL</name>
<accession>Q9T3L4</accession>
<dbReference type="GeneID" id="1496884"/>
<dbReference type="AlphaFoldDB" id="Q9T3L4"/>
<keyword evidence="1" id="KW-0150">Chloroplast</keyword>
<reference evidence="1" key="1">
    <citation type="journal article" date="1999" name="Proc. Natl. Acad. Sci. U.S.A.">
        <title>The complete chloroplast DNA sequence of the green alga Nephroselmis olivacea: insights into the architecture of ancestral chloroplast genomes.</title>
        <authorList>
            <person name="Turmel M."/>
            <person name="Otis C."/>
            <person name="Lemieux C."/>
        </authorList>
    </citation>
    <scope>NUCLEOTIDE SEQUENCE [LARGE SCALE GENOMIC DNA]</scope>
    <source>
        <strain>NIES-484</strain>
    </source>
</reference>
<protein>
    <submittedName>
        <fullName evidence="1">Uncharacterized protein</fullName>
    </submittedName>
</protein>
<proteinExistence type="predicted"/>
<dbReference type="RefSeq" id="NP_050942.1">
    <property type="nucleotide sequence ID" value="NC_000927.1"/>
</dbReference>
<dbReference type="EMBL" id="AF137379">
    <property type="protein sequence ID" value="AAD54876.1"/>
    <property type="molecule type" value="Genomic_DNA"/>
</dbReference>